<gene>
    <name evidence="4" type="ORF">ACFOOI_08450</name>
</gene>
<name>A0ABV7YX63_9BACT</name>
<dbReference type="EC" id="3.2.1.-" evidence="4"/>
<comment type="similarity">
    <text evidence="1">Belongs to the glycosyl hydrolase 16 family.</text>
</comment>
<dbReference type="PROSITE" id="PS51762">
    <property type="entry name" value="GH16_2"/>
    <property type="match status" value="1"/>
</dbReference>
<sequence length="289" mass="32665">MNNIKSIVFLVALALTTFLSSCQTSKIKLKESKVASNSVNDFEIDLSKPIWADEFDKDGKPNAEIWSYDLGGNGWGNAELQNYTNEIKNAEVKNGKLHIKAIKEKTGENAYSSGRLVTKNKKDILYGRVEVKAKLPVGIGTWPAIWMLGTDNSYGESYWPDNGEIDIMEHVGYDQDVVHGNVHTKAFNHVIGTNKGNKITVPNASEKFNIYAINWYPDSIIFEINGTEYFKFLKEKDYQWQQWPFDKKQHLLLNLAVGGAWGGQKGVDDAIFPQEMIIDYVRVYGLKSK</sequence>
<dbReference type="InterPro" id="IPR013320">
    <property type="entry name" value="ConA-like_dom_sf"/>
</dbReference>
<evidence type="ECO:0000256" key="1">
    <source>
        <dbReference type="ARBA" id="ARBA00006865"/>
    </source>
</evidence>
<dbReference type="PANTHER" id="PTHR10963">
    <property type="entry name" value="GLYCOSYL HYDROLASE-RELATED"/>
    <property type="match status" value="1"/>
</dbReference>
<feature type="signal peptide" evidence="2">
    <location>
        <begin position="1"/>
        <end position="21"/>
    </location>
</feature>
<protein>
    <submittedName>
        <fullName evidence="4">Glycoside hydrolase family 16 protein</fullName>
        <ecNumber evidence="4">3.2.1.-</ecNumber>
    </submittedName>
</protein>
<dbReference type="GO" id="GO:0016798">
    <property type="term" value="F:hydrolase activity, acting on glycosyl bonds"/>
    <property type="evidence" value="ECO:0007669"/>
    <property type="project" value="UniProtKB-KW"/>
</dbReference>
<evidence type="ECO:0000256" key="2">
    <source>
        <dbReference type="SAM" id="SignalP"/>
    </source>
</evidence>
<keyword evidence="4" id="KW-0326">Glycosidase</keyword>
<evidence type="ECO:0000313" key="4">
    <source>
        <dbReference type="EMBL" id="MFC3810681.1"/>
    </source>
</evidence>
<dbReference type="Pfam" id="PF00722">
    <property type="entry name" value="Glyco_hydro_16"/>
    <property type="match status" value="1"/>
</dbReference>
<dbReference type="Proteomes" id="UP001595616">
    <property type="component" value="Unassembled WGS sequence"/>
</dbReference>
<keyword evidence="5" id="KW-1185">Reference proteome</keyword>
<dbReference type="SUPFAM" id="SSF49899">
    <property type="entry name" value="Concanavalin A-like lectins/glucanases"/>
    <property type="match status" value="1"/>
</dbReference>
<reference evidence="5" key="1">
    <citation type="journal article" date="2019" name="Int. J. Syst. Evol. Microbiol.">
        <title>The Global Catalogue of Microorganisms (GCM) 10K type strain sequencing project: providing services to taxonomists for standard genome sequencing and annotation.</title>
        <authorList>
            <consortium name="The Broad Institute Genomics Platform"/>
            <consortium name="The Broad Institute Genome Sequencing Center for Infectious Disease"/>
            <person name="Wu L."/>
            <person name="Ma J."/>
        </authorList>
    </citation>
    <scope>NUCLEOTIDE SEQUENCE [LARGE SCALE GENOMIC DNA]</scope>
    <source>
        <strain evidence="5">CECT 7956</strain>
    </source>
</reference>
<feature type="domain" description="GH16" evidence="3">
    <location>
        <begin position="55"/>
        <end position="289"/>
    </location>
</feature>
<dbReference type="Gene3D" id="2.60.120.200">
    <property type="match status" value="1"/>
</dbReference>
<dbReference type="RefSeq" id="WP_379837003.1">
    <property type="nucleotide sequence ID" value="NZ_JBHRYQ010000001.1"/>
</dbReference>
<dbReference type="CDD" id="cd08023">
    <property type="entry name" value="GH16_laminarinase_like"/>
    <property type="match status" value="1"/>
</dbReference>
<dbReference type="PROSITE" id="PS51257">
    <property type="entry name" value="PROKAR_LIPOPROTEIN"/>
    <property type="match status" value="1"/>
</dbReference>
<comment type="caution">
    <text evidence="4">The sequence shown here is derived from an EMBL/GenBank/DDBJ whole genome shotgun (WGS) entry which is preliminary data.</text>
</comment>
<evidence type="ECO:0000313" key="5">
    <source>
        <dbReference type="Proteomes" id="UP001595616"/>
    </source>
</evidence>
<organism evidence="4 5">
    <name type="scientific">Lacihabitans lacunae</name>
    <dbReference type="NCBI Taxonomy" id="1028214"/>
    <lineage>
        <taxon>Bacteria</taxon>
        <taxon>Pseudomonadati</taxon>
        <taxon>Bacteroidota</taxon>
        <taxon>Cytophagia</taxon>
        <taxon>Cytophagales</taxon>
        <taxon>Leadbetterellaceae</taxon>
        <taxon>Lacihabitans</taxon>
    </lineage>
</organism>
<accession>A0ABV7YX63</accession>
<dbReference type="InterPro" id="IPR000757">
    <property type="entry name" value="Beta-glucanase-like"/>
</dbReference>
<keyword evidence="2" id="KW-0732">Signal</keyword>
<keyword evidence="4" id="KW-0378">Hydrolase</keyword>
<proteinExistence type="inferred from homology"/>
<feature type="chain" id="PRO_5046831057" evidence="2">
    <location>
        <begin position="22"/>
        <end position="289"/>
    </location>
</feature>
<dbReference type="EMBL" id="JBHRYQ010000001">
    <property type="protein sequence ID" value="MFC3810681.1"/>
    <property type="molecule type" value="Genomic_DNA"/>
</dbReference>
<dbReference type="InterPro" id="IPR050546">
    <property type="entry name" value="Glycosyl_Hydrlase_16"/>
</dbReference>
<evidence type="ECO:0000259" key="3">
    <source>
        <dbReference type="PROSITE" id="PS51762"/>
    </source>
</evidence>
<dbReference type="PANTHER" id="PTHR10963:SF55">
    <property type="entry name" value="GLYCOSIDE HYDROLASE FAMILY 16 PROTEIN"/>
    <property type="match status" value="1"/>
</dbReference>